<name>A0ABN1QL76_9ACTN</name>
<dbReference type="Proteomes" id="UP001501578">
    <property type="component" value="Unassembled WGS sequence"/>
</dbReference>
<evidence type="ECO:0000313" key="3">
    <source>
        <dbReference type="Proteomes" id="UP001501578"/>
    </source>
</evidence>
<accession>A0ABN1QL76</accession>
<dbReference type="EMBL" id="BAAAHQ010000036">
    <property type="protein sequence ID" value="GAA0944310.1"/>
    <property type="molecule type" value="Genomic_DNA"/>
</dbReference>
<reference evidence="2 3" key="1">
    <citation type="journal article" date="2019" name="Int. J. Syst. Evol. Microbiol.">
        <title>The Global Catalogue of Microorganisms (GCM) 10K type strain sequencing project: providing services to taxonomists for standard genome sequencing and annotation.</title>
        <authorList>
            <consortium name="The Broad Institute Genomics Platform"/>
            <consortium name="The Broad Institute Genome Sequencing Center for Infectious Disease"/>
            <person name="Wu L."/>
            <person name="Ma J."/>
        </authorList>
    </citation>
    <scope>NUCLEOTIDE SEQUENCE [LARGE SCALE GENOMIC DNA]</scope>
    <source>
        <strain evidence="2 3">JCM 11136</strain>
    </source>
</reference>
<evidence type="ECO:0000313" key="2">
    <source>
        <dbReference type="EMBL" id="GAA0944310.1"/>
    </source>
</evidence>
<gene>
    <name evidence="2" type="ORF">GCM10009560_58320</name>
</gene>
<comment type="caution">
    <text evidence="2">The sequence shown here is derived from an EMBL/GenBank/DDBJ whole genome shotgun (WGS) entry which is preliminary data.</text>
</comment>
<feature type="region of interest" description="Disordered" evidence="1">
    <location>
        <begin position="39"/>
        <end position="185"/>
    </location>
</feature>
<feature type="compositionally biased region" description="Low complexity" evidence="1">
    <location>
        <begin position="65"/>
        <end position="80"/>
    </location>
</feature>
<evidence type="ECO:0000256" key="1">
    <source>
        <dbReference type="SAM" id="MobiDB-lite"/>
    </source>
</evidence>
<keyword evidence="3" id="KW-1185">Reference proteome</keyword>
<protein>
    <submittedName>
        <fullName evidence="2">Uncharacterized protein</fullName>
    </submittedName>
</protein>
<sequence>MAIGVVCGVLLLTGAGFLVVLGFSGTSLNAVAWLGGPGREPVPAQTESAHASTSAPKPPQPPLAQPTTAARPPRTSTARPDTPHPSRMRASATPTQRPPAVRMVRPSPPAIPSETPSGAVAETPQLVPGRPPTGARRPRGCFVSKAGKTSGQVRDPLAQEGGDGMVPGSGPAERKCVRSKVHPGR</sequence>
<proteinExistence type="predicted"/>
<organism evidence="2 3">
    <name type="scientific">Nonomuraea longicatena</name>
    <dbReference type="NCBI Taxonomy" id="83682"/>
    <lineage>
        <taxon>Bacteria</taxon>
        <taxon>Bacillati</taxon>
        <taxon>Actinomycetota</taxon>
        <taxon>Actinomycetes</taxon>
        <taxon>Streptosporangiales</taxon>
        <taxon>Streptosporangiaceae</taxon>
        <taxon>Nonomuraea</taxon>
    </lineage>
</organism>